<feature type="region of interest" description="Disordered" evidence="1">
    <location>
        <begin position="197"/>
        <end position="222"/>
    </location>
</feature>
<dbReference type="InterPro" id="IPR005097">
    <property type="entry name" value="Sacchrp_dh_NADP-bd"/>
</dbReference>
<name>A0A554SB40_9ACTN</name>
<dbReference type="SUPFAM" id="SSF51735">
    <property type="entry name" value="NAD(P)-binding Rossmann-fold domains"/>
    <property type="match status" value="1"/>
</dbReference>
<dbReference type="Gene3D" id="3.40.50.720">
    <property type="entry name" value="NAD(P)-binding Rossmann-like Domain"/>
    <property type="match status" value="1"/>
</dbReference>
<dbReference type="EMBL" id="VLNT01000005">
    <property type="protein sequence ID" value="TSD63556.1"/>
    <property type="molecule type" value="Genomic_DNA"/>
</dbReference>
<sequence length="383" mass="40751">MTPVDLTLFGATGFTGGLTADYLALHLPADARWAIAGRSADKLQTIADRIESEGGVVPEVVVADHGDQASMNRMAAGTRVLVSTVGPYLQYGEPAVKAAAEAGIGYLDLTGEPGFVDAMWLKYHEIARSTGARLVHACGFDSVPYDLGVLDLVERLPADVPITVKGYIRANASFSGGTYHSAVTQFSQITLAERAAAERRKHERRPEGRRVRGGGRPGRASGVRGYAVPLPTIDPQIVLRSARALDVYGPDFRYEHFAHFHTARMAIAAGLGLGVAVLGAQFGPTRKLLLTAQKAGDGPSQERRASSWFTLTLMGEGGGERIETEVSGGDPGYDETAKMLAEAAMCLAFDDVPRVSGQLTTATAMGRPLIDRLIDAGITFRAR</sequence>
<gene>
    <name evidence="3" type="ORF">FNM00_08015</name>
</gene>
<feature type="domain" description="Saccharopine dehydrogenase NADP binding" evidence="2">
    <location>
        <begin position="8"/>
        <end position="132"/>
    </location>
</feature>
<dbReference type="PANTHER" id="PTHR12286:SF5">
    <property type="entry name" value="SACCHAROPINE DEHYDROGENASE-LIKE OXIDOREDUCTASE"/>
    <property type="match status" value="1"/>
</dbReference>
<dbReference type="Proteomes" id="UP000316988">
    <property type="component" value="Unassembled WGS sequence"/>
</dbReference>
<comment type="caution">
    <text evidence="3">The sequence shown here is derived from an EMBL/GenBank/DDBJ whole genome shotgun (WGS) entry which is preliminary data.</text>
</comment>
<organism evidence="3 4">
    <name type="scientific">Aeromicrobium piscarium</name>
    <dbReference type="NCBI Taxonomy" id="2590901"/>
    <lineage>
        <taxon>Bacteria</taxon>
        <taxon>Bacillati</taxon>
        <taxon>Actinomycetota</taxon>
        <taxon>Actinomycetes</taxon>
        <taxon>Propionibacteriales</taxon>
        <taxon>Nocardioidaceae</taxon>
        <taxon>Aeromicrobium</taxon>
    </lineage>
</organism>
<dbReference type="Pfam" id="PF03435">
    <property type="entry name" value="Sacchrp_dh_NADP"/>
    <property type="match status" value="1"/>
</dbReference>
<dbReference type="OrthoDB" id="4369409at2"/>
<dbReference type="GO" id="GO:0009247">
    <property type="term" value="P:glycolipid biosynthetic process"/>
    <property type="evidence" value="ECO:0007669"/>
    <property type="project" value="TreeGrafter"/>
</dbReference>
<dbReference type="InterPro" id="IPR036291">
    <property type="entry name" value="NAD(P)-bd_dom_sf"/>
</dbReference>
<keyword evidence="4" id="KW-1185">Reference proteome</keyword>
<evidence type="ECO:0000259" key="2">
    <source>
        <dbReference type="Pfam" id="PF03435"/>
    </source>
</evidence>
<evidence type="ECO:0000313" key="4">
    <source>
        <dbReference type="Proteomes" id="UP000316988"/>
    </source>
</evidence>
<dbReference type="InterPro" id="IPR051276">
    <property type="entry name" value="Saccharopine_DH-like_oxidrdct"/>
</dbReference>
<evidence type="ECO:0000256" key="1">
    <source>
        <dbReference type="SAM" id="MobiDB-lite"/>
    </source>
</evidence>
<dbReference type="RefSeq" id="WP_143912929.1">
    <property type="nucleotide sequence ID" value="NZ_VLNT01000005.1"/>
</dbReference>
<protein>
    <submittedName>
        <fullName evidence="3">Saccharopine dehydrogenase</fullName>
    </submittedName>
</protein>
<evidence type="ECO:0000313" key="3">
    <source>
        <dbReference type="EMBL" id="TSD63556.1"/>
    </source>
</evidence>
<dbReference type="GO" id="GO:0005886">
    <property type="term" value="C:plasma membrane"/>
    <property type="evidence" value="ECO:0007669"/>
    <property type="project" value="TreeGrafter"/>
</dbReference>
<accession>A0A554SB40</accession>
<feature type="compositionally biased region" description="Basic and acidic residues" evidence="1">
    <location>
        <begin position="197"/>
        <end position="210"/>
    </location>
</feature>
<dbReference type="PANTHER" id="PTHR12286">
    <property type="entry name" value="SACCHAROPINE DEHYDROGENASE-LIKE OXIDOREDUCTASE"/>
    <property type="match status" value="1"/>
</dbReference>
<proteinExistence type="predicted"/>
<reference evidence="3 4" key="1">
    <citation type="submission" date="2019-07" db="EMBL/GenBank/DDBJ databases">
        <authorList>
            <person name="Zhao L.H."/>
        </authorList>
    </citation>
    <scope>NUCLEOTIDE SEQUENCE [LARGE SCALE GENOMIC DNA]</scope>
    <source>
        <strain evidence="3 4">Co35</strain>
    </source>
</reference>
<dbReference type="AlphaFoldDB" id="A0A554SB40"/>